<dbReference type="GeneID" id="106459499"/>
<proteinExistence type="inferred from homology"/>
<accession>A0ABM1B4E2</accession>
<evidence type="ECO:0000313" key="5">
    <source>
        <dbReference type="RefSeq" id="XP_013774579.1"/>
    </source>
</evidence>
<dbReference type="PANTHER" id="PTHR11783">
    <property type="entry name" value="SULFOTRANSFERASE SULT"/>
    <property type="match status" value="1"/>
</dbReference>
<name>A0ABM1B4E2_LIMPO</name>
<organism evidence="4 5">
    <name type="scientific">Limulus polyphemus</name>
    <name type="common">Atlantic horseshoe crab</name>
    <dbReference type="NCBI Taxonomy" id="6850"/>
    <lineage>
        <taxon>Eukaryota</taxon>
        <taxon>Metazoa</taxon>
        <taxon>Ecdysozoa</taxon>
        <taxon>Arthropoda</taxon>
        <taxon>Chelicerata</taxon>
        <taxon>Merostomata</taxon>
        <taxon>Xiphosura</taxon>
        <taxon>Limulidae</taxon>
        <taxon>Limulus</taxon>
    </lineage>
</organism>
<keyword evidence="2" id="KW-0808">Transferase</keyword>
<feature type="domain" description="Sulfotransferase" evidence="3">
    <location>
        <begin position="262"/>
        <end position="309"/>
    </location>
</feature>
<dbReference type="InterPro" id="IPR000863">
    <property type="entry name" value="Sulfotransferase_dom"/>
</dbReference>
<keyword evidence="4" id="KW-1185">Reference proteome</keyword>
<dbReference type="Pfam" id="PF00685">
    <property type="entry name" value="Sulfotransfer_1"/>
    <property type="match status" value="2"/>
</dbReference>
<dbReference type="Proteomes" id="UP000694941">
    <property type="component" value="Unplaced"/>
</dbReference>
<feature type="domain" description="Sulfotransferase" evidence="3">
    <location>
        <begin position="37"/>
        <end position="232"/>
    </location>
</feature>
<dbReference type="RefSeq" id="XP_013774579.1">
    <property type="nucleotide sequence ID" value="XM_013919125.2"/>
</dbReference>
<evidence type="ECO:0000256" key="1">
    <source>
        <dbReference type="ARBA" id="ARBA00005771"/>
    </source>
</evidence>
<protein>
    <submittedName>
        <fullName evidence="5">Sulfotransferase 1C2A-like</fullName>
    </submittedName>
</protein>
<dbReference type="Gene3D" id="3.40.50.300">
    <property type="entry name" value="P-loop containing nucleotide triphosphate hydrolases"/>
    <property type="match status" value="1"/>
</dbReference>
<evidence type="ECO:0000313" key="4">
    <source>
        <dbReference type="Proteomes" id="UP000694941"/>
    </source>
</evidence>
<evidence type="ECO:0000256" key="2">
    <source>
        <dbReference type="ARBA" id="ARBA00022679"/>
    </source>
</evidence>
<sequence length="320" mass="37648">MYKPKGPDYQDVEGLKIPKAFSPECLRDSLRYKPKADDVFIVTFPKCGTTWTQHIVINILKRGLPPESFEEFQKLSPFMELTGPGVVETMPRPGAIKTHLPFDLQPYSLQAKYIYITRNPFDCCVSLFHHSRTLPIYQYSDGAFEDFFEIFINGQTEFGDYFDHLLSWYEHRKDPNVLFLVYEKMKADTRTDVLNIAKFLDQEYEDMLVKDVQMMENILLQTSVEYMKKSTNKHFGSFFGSVHSDEDIDNKNIPEGLKHILNYMKTINFKPQSELNFVRKGIVGDWKNHFTPEQTERLRRKCIQKFEGTKIPEFWPDIFK</sequence>
<dbReference type="SUPFAM" id="SSF52540">
    <property type="entry name" value="P-loop containing nucleoside triphosphate hydrolases"/>
    <property type="match status" value="1"/>
</dbReference>
<evidence type="ECO:0000259" key="3">
    <source>
        <dbReference type="Pfam" id="PF00685"/>
    </source>
</evidence>
<gene>
    <name evidence="5" type="primary">LOC106459499</name>
</gene>
<dbReference type="InterPro" id="IPR027417">
    <property type="entry name" value="P-loop_NTPase"/>
</dbReference>
<reference evidence="5" key="1">
    <citation type="submission" date="2025-08" db="UniProtKB">
        <authorList>
            <consortium name="RefSeq"/>
        </authorList>
    </citation>
    <scope>IDENTIFICATION</scope>
    <source>
        <tissue evidence="5">Muscle</tissue>
    </source>
</reference>
<comment type="similarity">
    <text evidence="1">Belongs to the sulfotransferase 1 family.</text>
</comment>